<evidence type="ECO:0000313" key="7">
    <source>
        <dbReference type="Proteomes" id="UP000587527"/>
    </source>
</evidence>
<sequence length="1133" mass="124901">MSGQDWVPEDAVRRGLRCHEIVLFCGAGISMDAPATLPDWNSFRDETIRAVASVDGALSDLVPVLIDREPMAAGRRGLAPEVIASQTLAVCPDYFDCLSALDHDDWNRNHALIAHSVKAGLVRQIITTNFDQLIEKALTSLGVAFHVYRTDEDFAQWTAAGPRAAVEVFKLHGCLSDPDSIVATVEQEAVGVSPAKAGVLRQIWPGQIGLFWGYSGADLKAAHDYLRLAECAEHLRAVIWNLYSTPDWREEPLPELRQLLDSLAGKGHIVYCDIASILAGMLGVSGQDLGVRTGEDSAGIKARRNAELGAAIRAWASASLRPEQALEIFGELLERIDEPGAALACYERLGSLLVNETGEAVRVLEAHAGTRQALLLCALGLTDEAEWVRAKTREAAVAVGSVDSLITLAMVHARLLAERDGFLASLQPRAFAHRVARWASPAGVRAQLELSLDTAREFFRQGLVEESLAALDDLDSQAQEGGFLEIRSRVLALRSQVHRAWNELAEALRCAQEAEKITVSLGLERDTRLLRYQRILLEARLEQTTSVAAEDLTDALRWASSGGSGRTEAEVYLDAIEILETRPQETAADLARMAAWALKAGERNIYVRAMWHTAWIHQDLGDSDAELAAIDSVLPDLHLLAFDGYAGRLVERYALLKQAQGAEPAAVLGYLDTAISVRRETRSHSPTAEDEAARIRSLLGLGGWSGTYVEFLDDWLNGTPLRNLVIEFLGLEFEEMDSGVTVNYLAQAMESRYGLAGSRSRSLVRSSMLAEGIRRDGDPSTSLAIALQSLSAAIRLGDRQLAAMFHNQAGLCLFDLGRMPAALDHFTHAVGRAESVSDDRRLHHYFHNMAVVYRELGRHDAAVACLRKELDVARRRQNFTVYQQACTLMGDSLKELRRMPEAVEFFDQTQYCAWILNDADRMVKAARQLGKAYHQLGEYEFSIAHRAQAAEICEARGDMSAAADALLLVAFAYDDKLGRGWDAIPYYRYAITHTSDDDPLDPQVFGLLAQCEQDLPEVASWLHSLIAGHVTSPQEADGLAVPLALHLGFNLWHYELRSWAAWTERHLPPVVIGHALLTLGKTARARRQWQQATDMFELAIQLAKGPPVFELMDQVHDEAHIELVDTKRMSGQS</sequence>
<name>A0A841BHN6_9ACTN</name>
<keyword evidence="2" id="KW-0963">Cytoplasm</keyword>
<dbReference type="SUPFAM" id="SSF52467">
    <property type="entry name" value="DHS-like NAD/FAD-binding domain"/>
    <property type="match status" value="1"/>
</dbReference>
<dbReference type="InterPro" id="IPR011990">
    <property type="entry name" value="TPR-like_helical_dom_sf"/>
</dbReference>
<dbReference type="Pfam" id="PF13424">
    <property type="entry name" value="TPR_12"/>
    <property type="match status" value="1"/>
</dbReference>
<dbReference type="InterPro" id="IPR051476">
    <property type="entry name" value="Bac_ResReg_Asp_Phosphatase"/>
</dbReference>
<keyword evidence="4" id="KW-0802">TPR repeat</keyword>
<dbReference type="RefSeq" id="WP_184830663.1">
    <property type="nucleotide sequence ID" value="NZ_JACHMN010000001.1"/>
</dbReference>
<dbReference type="InterPro" id="IPR029035">
    <property type="entry name" value="DHS-like_NAD/FAD-binding_dom"/>
</dbReference>
<evidence type="ECO:0000313" key="6">
    <source>
        <dbReference type="EMBL" id="MBB5866686.1"/>
    </source>
</evidence>
<proteinExistence type="inferred from homology"/>
<accession>A0A841BHN6</accession>
<comment type="subcellular location">
    <subcellularLocation>
        <location evidence="1">Cytoplasm</location>
    </subcellularLocation>
</comment>
<reference evidence="6 7" key="1">
    <citation type="submission" date="2020-08" db="EMBL/GenBank/DDBJ databases">
        <title>Sequencing the genomes of 1000 actinobacteria strains.</title>
        <authorList>
            <person name="Klenk H.-P."/>
        </authorList>
    </citation>
    <scope>NUCLEOTIDE SEQUENCE [LARGE SCALE GENOMIC DNA]</scope>
    <source>
        <strain evidence="6 7">DSM 45362</strain>
    </source>
</reference>
<evidence type="ECO:0000256" key="3">
    <source>
        <dbReference type="ARBA" id="ARBA00022737"/>
    </source>
</evidence>
<dbReference type="Proteomes" id="UP000587527">
    <property type="component" value="Unassembled WGS sequence"/>
</dbReference>
<evidence type="ECO:0000256" key="4">
    <source>
        <dbReference type="ARBA" id="ARBA00022803"/>
    </source>
</evidence>
<organism evidence="6 7">
    <name type="scientific">Allocatelliglobosispora scoriae</name>
    <dbReference type="NCBI Taxonomy" id="643052"/>
    <lineage>
        <taxon>Bacteria</taxon>
        <taxon>Bacillati</taxon>
        <taxon>Actinomycetota</taxon>
        <taxon>Actinomycetes</taxon>
        <taxon>Micromonosporales</taxon>
        <taxon>Micromonosporaceae</taxon>
        <taxon>Allocatelliglobosispora</taxon>
    </lineage>
</organism>
<keyword evidence="7" id="KW-1185">Reference proteome</keyword>
<dbReference type="InterPro" id="IPR019734">
    <property type="entry name" value="TPR_rpt"/>
</dbReference>
<evidence type="ECO:0000256" key="2">
    <source>
        <dbReference type="ARBA" id="ARBA00022490"/>
    </source>
</evidence>
<evidence type="ECO:0000256" key="5">
    <source>
        <dbReference type="ARBA" id="ARBA00038253"/>
    </source>
</evidence>
<comment type="similarity">
    <text evidence="5">Belongs to the Rap family.</text>
</comment>
<gene>
    <name evidence="6" type="ORF">F4553_000065</name>
</gene>
<keyword evidence="3" id="KW-0677">Repeat</keyword>
<dbReference type="Pfam" id="PF13289">
    <property type="entry name" value="SIR2_2"/>
    <property type="match status" value="1"/>
</dbReference>
<dbReference type="AlphaFoldDB" id="A0A841BHN6"/>
<evidence type="ECO:0000256" key="1">
    <source>
        <dbReference type="ARBA" id="ARBA00004496"/>
    </source>
</evidence>
<dbReference type="GO" id="GO:0005737">
    <property type="term" value="C:cytoplasm"/>
    <property type="evidence" value="ECO:0007669"/>
    <property type="project" value="UniProtKB-SubCell"/>
</dbReference>
<dbReference type="Gene3D" id="3.40.50.1220">
    <property type="entry name" value="TPP-binding domain"/>
    <property type="match status" value="1"/>
</dbReference>
<dbReference type="PANTHER" id="PTHR46630:SF1">
    <property type="entry name" value="TETRATRICOPEPTIDE REPEAT PROTEIN 29"/>
    <property type="match status" value="1"/>
</dbReference>
<dbReference type="SUPFAM" id="SSF48452">
    <property type="entry name" value="TPR-like"/>
    <property type="match status" value="1"/>
</dbReference>
<dbReference type="EMBL" id="JACHMN010000001">
    <property type="protein sequence ID" value="MBB5866686.1"/>
    <property type="molecule type" value="Genomic_DNA"/>
</dbReference>
<dbReference type="Gene3D" id="1.25.40.10">
    <property type="entry name" value="Tetratricopeptide repeat domain"/>
    <property type="match status" value="1"/>
</dbReference>
<protein>
    <submittedName>
        <fullName evidence="6">Tetratricopeptide (TPR) repeat protein</fullName>
    </submittedName>
</protein>
<comment type="caution">
    <text evidence="6">The sequence shown here is derived from an EMBL/GenBank/DDBJ whole genome shotgun (WGS) entry which is preliminary data.</text>
</comment>
<dbReference type="SMART" id="SM00028">
    <property type="entry name" value="TPR"/>
    <property type="match status" value="6"/>
</dbReference>
<dbReference type="PANTHER" id="PTHR46630">
    <property type="entry name" value="TETRATRICOPEPTIDE REPEAT PROTEIN 29"/>
    <property type="match status" value="1"/>
</dbReference>